<dbReference type="InterPro" id="IPR036236">
    <property type="entry name" value="Znf_C2H2_sf"/>
</dbReference>
<evidence type="ECO:0000256" key="3">
    <source>
        <dbReference type="ARBA" id="ARBA00022737"/>
    </source>
</evidence>
<dbReference type="FunFam" id="3.30.160.60:FF:000018">
    <property type="entry name" value="Krueppel-like factor 15"/>
    <property type="match status" value="1"/>
</dbReference>
<keyword evidence="3" id="KW-0677">Repeat</keyword>
<feature type="domain" description="C2H2-type" evidence="9">
    <location>
        <begin position="244"/>
        <end position="273"/>
    </location>
</feature>
<dbReference type="InterPro" id="IPR013087">
    <property type="entry name" value="Znf_C2H2_type"/>
</dbReference>
<keyword evidence="2" id="KW-0479">Metal-binding</keyword>
<evidence type="ECO:0000313" key="10">
    <source>
        <dbReference type="EMBL" id="CAG6735983.1"/>
    </source>
</evidence>
<dbReference type="PANTHER" id="PTHR23235">
    <property type="entry name" value="KRUEPPEL-LIKE TRANSCRIPTION FACTOR"/>
    <property type="match status" value="1"/>
</dbReference>
<keyword evidence="7" id="KW-0539">Nucleus</keyword>
<dbReference type="PROSITE" id="PS50157">
    <property type="entry name" value="ZINC_FINGER_C2H2_2"/>
    <property type="match status" value="3"/>
</dbReference>
<evidence type="ECO:0000259" key="9">
    <source>
        <dbReference type="PROSITE" id="PS50157"/>
    </source>
</evidence>
<comment type="subcellular location">
    <subcellularLocation>
        <location evidence="1">Nucleus</location>
    </subcellularLocation>
</comment>
<dbReference type="SMART" id="SM00355">
    <property type="entry name" value="ZnF_C2H2"/>
    <property type="match status" value="3"/>
</dbReference>
<evidence type="ECO:0000256" key="4">
    <source>
        <dbReference type="ARBA" id="ARBA00022771"/>
    </source>
</evidence>
<dbReference type="CDD" id="cd21973">
    <property type="entry name" value="KLF6_7_N-like"/>
    <property type="match status" value="1"/>
</dbReference>
<feature type="domain" description="C2H2-type" evidence="9">
    <location>
        <begin position="274"/>
        <end position="303"/>
    </location>
</feature>
<feature type="domain" description="C2H2-type" evidence="9">
    <location>
        <begin position="304"/>
        <end position="328"/>
    </location>
</feature>
<accession>A0A8D8YVN2</accession>
<dbReference type="AlphaFoldDB" id="A0A8D8YVN2"/>
<keyword evidence="6" id="KW-0238">DNA-binding</keyword>
<name>A0A8D8YVN2_9HEMI</name>
<proteinExistence type="predicted"/>
<reference evidence="10" key="1">
    <citation type="submission" date="2021-05" db="EMBL/GenBank/DDBJ databases">
        <authorList>
            <person name="Alioto T."/>
            <person name="Alioto T."/>
            <person name="Gomez Garrido J."/>
        </authorList>
    </citation>
    <scope>NUCLEOTIDE SEQUENCE</scope>
</reference>
<evidence type="ECO:0000256" key="1">
    <source>
        <dbReference type="ARBA" id="ARBA00004123"/>
    </source>
</evidence>
<evidence type="ECO:0000256" key="2">
    <source>
        <dbReference type="ARBA" id="ARBA00022723"/>
    </source>
</evidence>
<dbReference type="EMBL" id="HBUF01397621">
    <property type="protein sequence ID" value="CAG6735983.1"/>
    <property type="molecule type" value="Transcribed_RNA"/>
</dbReference>
<dbReference type="SUPFAM" id="SSF57667">
    <property type="entry name" value="beta-beta-alpha zinc fingers"/>
    <property type="match status" value="2"/>
</dbReference>
<dbReference type="GO" id="GO:0000978">
    <property type="term" value="F:RNA polymerase II cis-regulatory region sequence-specific DNA binding"/>
    <property type="evidence" value="ECO:0007669"/>
    <property type="project" value="TreeGrafter"/>
</dbReference>
<dbReference type="GO" id="GO:0000981">
    <property type="term" value="F:DNA-binding transcription factor activity, RNA polymerase II-specific"/>
    <property type="evidence" value="ECO:0007669"/>
    <property type="project" value="TreeGrafter"/>
</dbReference>
<dbReference type="GO" id="GO:0008270">
    <property type="term" value="F:zinc ion binding"/>
    <property type="evidence" value="ECO:0007669"/>
    <property type="project" value="UniProtKB-KW"/>
</dbReference>
<evidence type="ECO:0000256" key="5">
    <source>
        <dbReference type="ARBA" id="ARBA00022833"/>
    </source>
</evidence>
<dbReference type="EMBL" id="HBUF01011860">
    <property type="protein sequence ID" value="CAG6608466.1"/>
    <property type="molecule type" value="Transcribed_RNA"/>
</dbReference>
<sequence length="328" mass="36824">MDVLPSGSIFRELQDIHDTGYFSAQPSLEDHFQQVREVSCLEEGFLSTCYEMEKYLKEEPKLPSFKKSDFSDSGPRWNLFTTPVVPLTKVLDPLHLDDINLSDKQVDSSCSSSSWDSSLSCAFRLKKERIDDDESSPLQLKFVAKASSQGESILPTLTPPSSPESGKTSIKCSVSTPIKVTATHMPLFKFTMKDTLGLSKLFSVANTTFPTTAIIPTIESSLTTTPHGKQLRLDLSPDARRKTHKCQFSGCSKGYTKSSHLKAHQRTHTGEKPYKCQWEGCGWSFARSDELTRHYRKHTGAKPFKCLHCERGFSRSDHLALHMKRHAA</sequence>
<evidence type="ECO:0000256" key="8">
    <source>
        <dbReference type="PROSITE-ProRule" id="PRU00042"/>
    </source>
</evidence>
<organism evidence="10">
    <name type="scientific">Cacopsylla melanoneura</name>
    <dbReference type="NCBI Taxonomy" id="428564"/>
    <lineage>
        <taxon>Eukaryota</taxon>
        <taxon>Metazoa</taxon>
        <taxon>Ecdysozoa</taxon>
        <taxon>Arthropoda</taxon>
        <taxon>Hexapoda</taxon>
        <taxon>Insecta</taxon>
        <taxon>Pterygota</taxon>
        <taxon>Neoptera</taxon>
        <taxon>Paraneoptera</taxon>
        <taxon>Hemiptera</taxon>
        <taxon>Sternorrhyncha</taxon>
        <taxon>Psylloidea</taxon>
        <taxon>Psyllidae</taxon>
        <taxon>Psyllinae</taxon>
        <taxon>Cacopsylla</taxon>
    </lineage>
</organism>
<keyword evidence="4 8" id="KW-0863">Zinc-finger</keyword>
<evidence type="ECO:0000256" key="7">
    <source>
        <dbReference type="ARBA" id="ARBA00023242"/>
    </source>
</evidence>
<dbReference type="PROSITE" id="PS00028">
    <property type="entry name" value="ZINC_FINGER_C2H2_1"/>
    <property type="match status" value="3"/>
</dbReference>
<keyword evidence="5" id="KW-0862">Zinc</keyword>
<dbReference type="FunFam" id="3.30.160.60:FF:000875">
    <property type="entry name" value="zinc finger protein 236 isoform X7"/>
    <property type="match status" value="1"/>
</dbReference>
<dbReference type="FunFam" id="3.30.160.60:FF:000021">
    <property type="entry name" value="Basic krueppel-like factor 3"/>
    <property type="match status" value="1"/>
</dbReference>
<protein>
    <submittedName>
        <fullName evidence="10">Krueppel-like factor 7</fullName>
    </submittedName>
</protein>
<dbReference type="GO" id="GO:0005634">
    <property type="term" value="C:nucleus"/>
    <property type="evidence" value="ECO:0007669"/>
    <property type="project" value="UniProtKB-SubCell"/>
</dbReference>
<evidence type="ECO:0000256" key="6">
    <source>
        <dbReference type="ARBA" id="ARBA00023125"/>
    </source>
</evidence>
<dbReference type="Pfam" id="PF00096">
    <property type="entry name" value="zf-C2H2"/>
    <property type="match status" value="3"/>
</dbReference>
<dbReference type="PANTHER" id="PTHR23235:SF150">
    <property type="entry name" value="KRUEPPEL-LIKE FACTOR LUNA"/>
    <property type="match status" value="1"/>
</dbReference>
<dbReference type="Gene3D" id="3.30.160.60">
    <property type="entry name" value="Classic Zinc Finger"/>
    <property type="match status" value="3"/>
</dbReference>